<evidence type="ECO:0000256" key="9">
    <source>
        <dbReference type="ARBA" id="ARBA00023077"/>
    </source>
</evidence>
<evidence type="ECO:0000256" key="10">
    <source>
        <dbReference type="ARBA" id="ARBA00023136"/>
    </source>
</evidence>
<feature type="chain" id="PRO_5046045457" evidence="16">
    <location>
        <begin position="28"/>
        <end position="709"/>
    </location>
</feature>
<evidence type="ECO:0000256" key="16">
    <source>
        <dbReference type="SAM" id="SignalP"/>
    </source>
</evidence>
<evidence type="ECO:0000256" key="3">
    <source>
        <dbReference type="ARBA" id="ARBA00022452"/>
    </source>
</evidence>
<keyword evidence="8" id="KW-0406">Ion transport</keyword>
<dbReference type="InterPro" id="IPR036942">
    <property type="entry name" value="Beta-barrel_TonB_sf"/>
</dbReference>
<evidence type="ECO:0000259" key="17">
    <source>
        <dbReference type="Pfam" id="PF00593"/>
    </source>
</evidence>
<evidence type="ECO:0000256" key="1">
    <source>
        <dbReference type="ARBA" id="ARBA00004571"/>
    </source>
</evidence>
<keyword evidence="3 12" id="KW-1134">Transmembrane beta strand</keyword>
<sequence>MFTLTARARLIPSLALLSSLQATHALAVEQVSILETITVTATREEVRLADTAASVGILTEQALAEINPMHSADALNRIAGVNVVQLGSGGSGVAAAIRQPVSYNPVYLYLENGVPTRSPGFFNHNALYEVNVSQADSVEVFKGPGSALYGSDAIGGLVNVITGRAATESYAKLNAEGGEHGWKRAQLKGAHVGDDHSISGALAVTDSDGWREHTAYQRTDANLNWNTIVGSFDVVTLFTGSELENESGGAGLLRQDYLNNPEKAGNLIGYRDVSAYRLTSQWHAELGDGEITLTPFARQNDLEYIATWTLNTGREVCKPWQSPNCQLDSQDAHINQNGHSSVGIQVKYKRDISAINGLMVTGLDTDLSRGDTTQTYITRTDSDPGSYWLSYQKEQDIYDYRVDFSALAPYLHIESQITQSLRISAGLRYDQIDYDYHTELSPNDAQGSIHKRPEDTQLSYNHTSPKLGLTWQINDRYNSYMAYRHAFRIPTEGQLFRSGATVDSTALAPVKADSFEIGLRGTPAEWLNIDTSIYHMILQDEIISLTDNSTGARYYSNAGKTQHQGLELALSASLEENWQTGFAYTYALHTYVDWQDGSNDYSGLEQPNAPKHIGNLWLQYRPNWLNGGRIEAEWRHQSPSFIDEANTLSYEGHDLFNLRGSFNLSDELQLYANLLNATDARFAESVAKWGPTYTPGRPRTLIAGINYSF</sequence>
<dbReference type="PROSITE" id="PS52016">
    <property type="entry name" value="TONB_DEPENDENT_REC_3"/>
    <property type="match status" value="1"/>
</dbReference>
<keyword evidence="20" id="KW-1185">Reference proteome</keyword>
<evidence type="ECO:0000256" key="15">
    <source>
        <dbReference type="RuleBase" id="RU003357"/>
    </source>
</evidence>
<keyword evidence="4" id="KW-0410">Iron transport</keyword>
<keyword evidence="5 12" id="KW-0812">Transmembrane</keyword>
<reference evidence="20" key="1">
    <citation type="journal article" date="2019" name="Int. J. Syst. Evol. Microbiol.">
        <title>The Global Catalogue of Microorganisms (GCM) 10K type strain sequencing project: providing services to taxonomists for standard genome sequencing and annotation.</title>
        <authorList>
            <consortium name="The Broad Institute Genomics Platform"/>
            <consortium name="The Broad Institute Genome Sequencing Center for Infectious Disease"/>
            <person name="Wu L."/>
            <person name="Ma J."/>
        </authorList>
    </citation>
    <scope>NUCLEOTIDE SEQUENCE [LARGE SCALE GENOMIC DNA]</scope>
    <source>
        <strain evidence="20">CECT 8570</strain>
    </source>
</reference>
<evidence type="ECO:0000256" key="7">
    <source>
        <dbReference type="ARBA" id="ARBA00023004"/>
    </source>
</evidence>
<dbReference type="InterPro" id="IPR012910">
    <property type="entry name" value="Plug_dom"/>
</dbReference>
<dbReference type="Gene3D" id="2.40.170.20">
    <property type="entry name" value="TonB-dependent receptor, beta-barrel domain"/>
    <property type="match status" value="1"/>
</dbReference>
<gene>
    <name evidence="19" type="ORF">ACFOX3_11530</name>
</gene>
<evidence type="ECO:0000256" key="11">
    <source>
        <dbReference type="ARBA" id="ARBA00023237"/>
    </source>
</evidence>
<dbReference type="PANTHER" id="PTHR32552:SF68">
    <property type="entry name" value="FERRICHROME OUTER MEMBRANE TRANSPORTER_PHAGE RECEPTOR"/>
    <property type="match status" value="1"/>
</dbReference>
<keyword evidence="2 12" id="KW-0813">Transport</keyword>
<dbReference type="InterPro" id="IPR000531">
    <property type="entry name" value="Beta-barrel_TonB"/>
</dbReference>
<evidence type="ECO:0000256" key="5">
    <source>
        <dbReference type="ARBA" id="ARBA00022692"/>
    </source>
</evidence>
<accession>A0ABV8V6P7</accession>
<evidence type="ECO:0000256" key="8">
    <source>
        <dbReference type="ARBA" id="ARBA00023065"/>
    </source>
</evidence>
<feature type="domain" description="TonB-dependent receptor plug" evidence="18">
    <location>
        <begin position="48"/>
        <end position="156"/>
    </location>
</feature>
<dbReference type="SUPFAM" id="SSF56935">
    <property type="entry name" value="Porins"/>
    <property type="match status" value="1"/>
</dbReference>
<keyword evidence="11 12" id="KW-0998">Cell outer membrane</keyword>
<dbReference type="EMBL" id="JBHSCX010000013">
    <property type="protein sequence ID" value="MFC4362935.1"/>
    <property type="molecule type" value="Genomic_DNA"/>
</dbReference>
<keyword evidence="7" id="KW-0408">Iron</keyword>
<dbReference type="CDD" id="cd01347">
    <property type="entry name" value="ligand_gated_channel"/>
    <property type="match status" value="1"/>
</dbReference>
<evidence type="ECO:0000256" key="12">
    <source>
        <dbReference type="PROSITE-ProRule" id="PRU01360"/>
    </source>
</evidence>
<dbReference type="Proteomes" id="UP001595840">
    <property type="component" value="Unassembled WGS sequence"/>
</dbReference>
<feature type="domain" description="TonB-dependent receptor-like beta-barrel" evidence="17">
    <location>
        <begin position="212"/>
        <end position="676"/>
    </location>
</feature>
<comment type="subcellular location">
    <subcellularLocation>
        <location evidence="1 12">Cell outer membrane</location>
        <topology evidence="1 12">Multi-pass membrane protein</topology>
    </subcellularLocation>
</comment>
<dbReference type="PROSITE" id="PS00430">
    <property type="entry name" value="TONB_DEPENDENT_REC_1"/>
    <property type="match status" value="1"/>
</dbReference>
<comment type="caution">
    <text evidence="19">The sequence shown here is derived from an EMBL/GenBank/DDBJ whole genome shotgun (WGS) entry which is preliminary data.</text>
</comment>
<evidence type="ECO:0000313" key="20">
    <source>
        <dbReference type="Proteomes" id="UP001595840"/>
    </source>
</evidence>
<proteinExistence type="inferred from homology"/>
<dbReference type="Pfam" id="PF07715">
    <property type="entry name" value="Plug"/>
    <property type="match status" value="1"/>
</dbReference>
<evidence type="ECO:0000256" key="2">
    <source>
        <dbReference type="ARBA" id="ARBA00022448"/>
    </source>
</evidence>
<protein>
    <submittedName>
        <fullName evidence="19">TonB-dependent receptor</fullName>
    </submittedName>
</protein>
<organism evidence="19 20">
    <name type="scientific">Simiduia curdlanivorans</name>
    <dbReference type="NCBI Taxonomy" id="1492769"/>
    <lineage>
        <taxon>Bacteria</taxon>
        <taxon>Pseudomonadati</taxon>
        <taxon>Pseudomonadota</taxon>
        <taxon>Gammaproteobacteria</taxon>
        <taxon>Cellvibrionales</taxon>
        <taxon>Cellvibrionaceae</taxon>
        <taxon>Simiduia</taxon>
    </lineage>
</organism>
<dbReference type="InterPro" id="IPR039426">
    <property type="entry name" value="TonB-dep_rcpt-like"/>
</dbReference>
<dbReference type="RefSeq" id="WP_290264909.1">
    <property type="nucleotide sequence ID" value="NZ_JAUFQG010000006.1"/>
</dbReference>
<feature type="short sequence motif" description="TonB box" evidence="13">
    <location>
        <begin position="36"/>
        <end position="42"/>
    </location>
</feature>
<dbReference type="InterPro" id="IPR037066">
    <property type="entry name" value="Plug_dom_sf"/>
</dbReference>
<keyword evidence="6 16" id="KW-0732">Signal</keyword>
<dbReference type="InterPro" id="IPR010916">
    <property type="entry name" value="TonB_box_CS"/>
</dbReference>
<evidence type="ECO:0000313" key="19">
    <source>
        <dbReference type="EMBL" id="MFC4362935.1"/>
    </source>
</evidence>
<dbReference type="PANTHER" id="PTHR32552">
    <property type="entry name" value="FERRICHROME IRON RECEPTOR-RELATED"/>
    <property type="match status" value="1"/>
</dbReference>
<feature type="signal peptide" evidence="16">
    <location>
        <begin position="1"/>
        <end position="27"/>
    </location>
</feature>
<evidence type="ECO:0000256" key="4">
    <source>
        <dbReference type="ARBA" id="ARBA00022496"/>
    </source>
</evidence>
<evidence type="ECO:0000256" key="13">
    <source>
        <dbReference type="PROSITE-ProRule" id="PRU10143"/>
    </source>
</evidence>
<feature type="short sequence motif" description="TonB C-terminal box" evidence="14">
    <location>
        <begin position="692"/>
        <end position="709"/>
    </location>
</feature>
<evidence type="ECO:0000256" key="14">
    <source>
        <dbReference type="PROSITE-ProRule" id="PRU10144"/>
    </source>
</evidence>
<comment type="similarity">
    <text evidence="12 15">Belongs to the TonB-dependent receptor family.</text>
</comment>
<dbReference type="Pfam" id="PF00593">
    <property type="entry name" value="TonB_dep_Rec_b-barrel"/>
    <property type="match status" value="1"/>
</dbReference>
<dbReference type="PROSITE" id="PS01156">
    <property type="entry name" value="TONB_DEPENDENT_REC_2"/>
    <property type="match status" value="1"/>
</dbReference>
<dbReference type="Gene3D" id="2.170.130.10">
    <property type="entry name" value="TonB-dependent receptor, plug domain"/>
    <property type="match status" value="1"/>
</dbReference>
<evidence type="ECO:0000256" key="6">
    <source>
        <dbReference type="ARBA" id="ARBA00022729"/>
    </source>
</evidence>
<evidence type="ECO:0000259" key="18">
    <source>
        <dbReference type="Pfam" id="PF07715"/>
    </source>
</evidence>
<keyword evidence="19" id="KW-0675">Receptor</keyword>
<dbReference type="InterPro" id="IPR010917">
    <property type="entry name" value="TonB_rcpt_CS"/>
</dbReference>
<keyword evidence="9 13" id="KW-0798">TonB box</keyword>
<keyword evidence="10 12" id="KW-0472">Membrane</keyword>
<name>A0ABV8V6P7_9GAMM</name>